<protein>
    <recommendedName>
        <fullName evidence="4">ABC transporter permease</fullName>
    </recommendedName>
</protein>
<dbReference type="EMBL" id="BAAANY010000002">
    <property type="protein sequence ID" value="GAA1658888.1"/>
    <property type="molecule type" value="Genomic_DNA"/>
</dbReference>
<keyword evidence="1" id="KW-0812">Transmembrane</keyword>
<evidence type="ECO:0000313" key="2">
    <source>
        <dbReference type="EMBL" id="GAA1658888.1"/>
    </source>
</evidence>
<dbReference type="Pfam" id="PF12730">
    <property type="entry name" value="ABC2_membrane_4"/>
    <property type="match status" value="1"/>
</dbReference>
<organism evidence="2 3">
    <name type="scientific">Fodinicola feengrottensis</name>
    <dbReference type="NCBI Taxonomy" id="435914"/>
    <lineage>
        <taxon>Bacteria</taxon>
        <taxon>Bacillati</taxon>
        <taxon>Actinomycetota</taxon>
        <taxon>Actinomycetes</taxon>
        <taxon>Mycobacteriales</taxon>
        <taxon>Fodinicola</taxon>
    </lineage>
</organism>
<accession>A0ABN2FU33</accession>
<evidence type="ECO:0000313" key="3">
    <source>
        <dbReference type="Proteomes" id="UP001500618"/>
    </source>
</evidence>
<reference evidence="2 3" key="1">
    <citation type="journal article" date="2019" name="Int. J. Syst. Evol. Microbiol.">
        <title>The Global Catalogue of Microorganisms (GCM) 10K type strain sequencing project: providing services to taxonomists for standard genome sequencing and annotation.</title>
        <authorList>
            <consortium name="The Broad Institute Genomics Platform"/>
            <consortium name="The Broad Institute Genome Sequencing Center for Infectious Disease"/>
            <person name="Wu L."/>
            <person name="Ma J."/>
        </authorList>
    </citation>
    <scope>NUCLEOTIDE SEQUENCE [LARGE SCALE GENOMIC DNA]</scope>
    <source>
        <strain evidence="2 3">JCM 14718</strain>
    </source>
</reference>
<evidence type="ECO:0000256" key="1">
    <source>
        <dbReference type="SAM" id="Phobius"/>
    </source>
</evidence>
<gene>
    <name evidence="2" type="ORF">GCM10009765_05250</name>
</gene>
<keyword evidence="1" id="KW-0472">Membrane</keyword>
<dbReference type="PANTHER" id="PTHR37305">
    <property type="entry name" value="INTEGRAL MEMBRANE PROTEIN-RELATED"/>
    <property type="match status" value="1"/>
</dbReference>
<keyword evidence="1" id="KW-1133">Transmembrane helix</keyword>
<feature type="transmembrane region" description="Helical" evidence="1">
    <location>
        <begin position="100"/>
        <end position="125"/>
    </location>
</feature>
<comment type="caution">
    <text evidence="2">The sequence shown here is derived from an EMBL/GenBank/DDBJ whole genome shotgun (WGS) entry which is preliminary data.</text>
</comment>
<dbReference type="PANTHER" id="PTHR37305:SF2">
    <property type="entry name" value="BACITRACIN TRANSPORT PERMEASE PROTEIN BCRB"/>
    <property type="match status" value="1"/>
</dbReference>
<dbReference type="Proteomes" id="UP001500618">
    <property type="component" value="Unassembled WGS sequence"/>
</dbReference>
<sequence length="251" mass="26555">MRLVRVEIRRLFARRLTWASVVVVLVLVGLLVGANAYNARGHYFFSASAPILIRICAALFAMVALVIGASFIGAEWTQGSMASLLTWEPRRLRVFGSKLLGLWLGSIAIGLLVFGLALAINYLAARRFGQIGPMPAVLQHELLMSTGRGIALALVGGAVGFAIAYATRLSSAALGVGLGYAVVGEIGVRLVDPHAERWLVSNNVTAWLNNGTSIAGSTSPLTVWQGGIYLGAIALALLIVSAALFARRDVT</sequence>
<feature type="transmembrane region" description="Helical" evidence="1">
    <location>
        <begin position="51"/>
        <end position="74"/>
    </location>
</feature>
<name>A0ABN2FU33_9ACTN</name>
<feature type="transmembrane region" description="Helical" evidence="1">
    <location>
        <begin position="227"/>
        <end position="246"/>
    </location>
</feature>
<feature type="transmembrane region" description="Helical" evidence="1">
    <location>
        <begin position="145"/>
        <end position="165"/>
    </location>
</feature>
<evidence type="ECO:0008006" key="4">
    <source>
        <dbReference type="Google" id="ProtNLM"/>
    </source>
</evidence>
<keyword evidence="3" id="KW-1185">Reference proteome</keyword>
<feature type="transmembrane region" description="Helical" evidence="1">
    <location>
        <begin position="172"/>
        <end position="191"/>
    </location>
</feature>
<feature type="transmembrane region" description="Helical" evidence="1">
    <location>
        <begin position="12"/>
        <end position="31"/>
    </location>
</feature>
<proteinExistence type="predicted"/>
<dbReference type="RefSeq" id="WP_163567528.1">
    <property type="nucleotide sequence ID" value="NZ_BAAANY010000002.1"/>
</dbReference>